<dbReference type="Proteomes" id="UP000245884">
    <property type="component" value="Unassembled WGS sequence"/>
</dbReference>
<name>A0A316UM53_9BASI</name>
<feature type="compositionally biased region" description="Low complexity" evidence="1">
    <location>
        <begin position="1"/>
        <end position="10"/>
    </location>
</feature>
<protein>
    <submittedName>
        <fullName evidence="2">Uncharacterized protein</fullName>
    </submittedName>
</protein>
<dbReference type="EMBL" id="KZ819678">
    <property type="protein sequence ID" value="PWN25023.1"/>
    <property type="molecule type" value="Genomic_DNA"/>
</dbReference>
<organism evidence="2 3">
    <name type="scientific">Jaminaea rosea</name>
    <dbReference type="NCBI Taxonomy" id="1569628"/>
    <lineage>
        <taxon>Eukaryota</taxon>
        <taxon>Fungi</taxon>
        <taxon>Dikarya</taxon>
        <taxon>Basidiomycota</taxon>
        <taxon>Ustilaginomycotina</taxon>
        <taxon>Exobasidiomycetes</taxon>
        <taxon>Microstromatales</taxon>
        <taxon>Microstromatales incertae sedis</taxon>
        <taxon>Jaminaea</taxon>
    </lineage>
</organism>
<accession>A0A316UM53</accession>
<gene>
    <name evidence="2" type="ORF">BDZ90DRAFT_234628</name>
</gene>
<proteinExistence type="predicted"/>
<dbReference type="RefSeq" id="XP_025359635.1">
    <property type="nucleotide sequence ID" value="XM_025507089.1"/>
</dbReference>
<dbReference type="GeneID" id="37028912"/>
<evidence type="ECO:0000313" key="2">
    <source>
        <dbReference type="EMBL" id="PWN25023.1"/>
    </source>
</evidence>
<evidence type="ECO:0000313" key="3">
    <source>
        <dbReference type="Proteomes" id="UP000245884"/>
    </source>
</evidence>
<feature type="region of interest" description="Disordered" evidence="1">
    <location>
        <begin position="1"/>
        <end position="22"/>
    </location>
</feature>
<keyword evidence="3" id="KW-1185">Reference proteome</keyword>
<dbReference type="AlphaFoldDB" id="A0A316UM53"/>
<reference evidence="2 3" key="1">
    <citation type="journal article" date="2018" name="Mol. Biol. Evol.">
        <title>Broad Genomic Sampling Reveals a Smut Pathogenic Ancestry of the Fungal Clade Ustilaginomycotina.</title>
        <authorList>
            <person name="Kijpornyongpan T."/>
            <person name="Mondo S.J."/>
            <person name="Barry K."/>
            <person name="Sandor L."/>
            <person name="Lee J."/>
            <person name="Lipzen A."/>
            <person name="Pangilinan J."/>
            <person name="LaButti K."/>
            <person name="Hainaut M."/>
            <person name="Henrissat B."/>
            <person name="Grigoriev I.V."/>
            <person name="Spatafora J.W."/>
            <person name="Aime M.C."/>
        </authorList>
    </citation>
    <scope>NUCLEOTIDE SEQUENCE [LARGE SCALE GENOMIC DNA]</scope>
    <source>
        <strain evidence="2 3">MCA 5214</strain>
    </source>
</reference>
<sequence length="87" mass="8988">MTPPATAAPTKASTCRPPASMSRLPGAALAPFVATLAAPFVAVDTIDEPPCTTPEVTVPKTWEPPDVRVVTAPAAPDVAATRRRGRK</sequence>
<evidence type="ECO:0000256" key="1">
    <source>
        <dbReference type="SAM" id="MobiDB-lite"/>
    </source>
</evidence>